<dbReference type="RefSeq" id="WP_231056237.1">
    <property type="nucleotide sequence ID" value="NZ_JAJNOC010000001.1"/>
</dbReference>
<evidence type="ECO:0000313" key="9">
    <source>
        <dbReference type="EMBL" id="MCD2514893.1"/>
    </source>
</evidence>
<dbReference type="InterPro" id="IPR010211">
    <property type="entry name" value="Redox-sen_tscrpt-act_SoxR"/>
</dbReference>
<reference evidence="9" key="1">
    <citation type="submission" date="2021-11" db="EMBL/GenBank/DDBJ databases">
        <title>The complete genome of Massilia sp sp. G4R7.</title>
        <authorList>
            <person name="Liu L."/>
            <person name="Yue J."/>
            <person name="Yuan J."/>
            <person name="Yang F."/>
            <person name="Li L."/>
        </authorList>
    </citation>
    <scope>NUCLEOTIDE SEQUENCE</scope>
    <source>
        <strain evidence="9">G4R7</strain>
    </source>
</reference>
<dbReference type="PROSITE" id="PS50937">
    <property type="entry name" value="HTH_MERR_2"/>
    <property type="match status" value="1"/>
</dbReference>
<dbReference type="Pfam" id="PF09278">
    <property type="entry name" value="MerR-DNA-bind"/>
    <property type="match status" value="1"/>
</dbReference>
<keyword evidence="5" id="KW-0805">Transcription regulation</keyword>
<evidence type="ECO:0000256" key="4">
    <source>
        <dbReference type="ARBA" id="ARBA00023014"/>
    </source>
</evidence>
<dbReference type="PROSITE" id="PS00552">
    <property type="entry name" value="HTH_MERR_1"/>
    <property type="match status" value="1"/>
</dbReference>
<evidence type="ECO:0000313" key="10">
    <source>
        <dbReference type="Proteomes" id="UP001179361"/>
    </source>
</evidence>
<keyword evidence="6" id="KW-0238">DNA-binding</keyword>
<dbReference type="InterPro" id="IPR047057">
    <property type="entry name" value="MerR_fam"/>
</dbReference>
<organism evidence="9 10">
    <name type="scientific">Massilia phyllostachyos</name>
    <dbReference type="NCBI Taxonomy" id="2898585"/>
    <lineage>
        <taxon>Bacteria</taxon>
        <taxon>Pseudomonadati</taxon>
        <taxon>Pseudomonadota</taxon>
        <taxon>Betaproteobacteria</taxon>
        <taxon>Burkholderiales</taxon>
        <taxon>Oxalobacteraceae</taxon>
        <taxon>Telluria group</taxon>
        <taxon>Massilia</taxon>
    </lineage>
</organism>
<evidence type="ECO:0000256" key="1">
    <source>
        <dbReference type="ARBA" id="ARBA00022714"/>
    </source>
</evidence>
<dbReference type="SUPFAM" id="SSF46955">
    <property type="entry name" value="Putative DNA-binding domain"/>
    <property type="match status" value="1"/>
</dbReference>
<evidence type="ECO:0000256" key="7">
    <source>
        <dbReference type="ARBA" id="ARBA00023163"/>
    </source>
</evidence>
<keyword evidence="1" id="KW-0001">2Fe-2S</keyword>
<dbReference type="Gene3D" id="1.10.1660.10">
    <property type="match status" value="1"/>
</dbReference>
<dbReference type="EMBL" id="JAJNOC010000001">
    <property type="protein sequence ID" value="MCD2514893.1"/>
    <property type="molecule type" value="Genomic_DNA"/>
</dbReference>
<accession>A0ABS8Q035</accession>
<evidence type="ECO:0000256" key="6">
    <source>
        <dbReference type="ARBA" id="ARBA00023125"/>
    </source>
</evidence>
<gene>
    <name evidence="9" type="primary">soxR</name>
    <name evidence="9" type="ORF">LQ564_01030</name>
</gene>
<dbReference type="InterPro" id="IPR015358">
    <property type="entry name" value="Tscrpt_reg_MerR_DNA-bd"/>
</dbReference>
<evidence type="ECO:0000259" key="8">
    <source>
        <dbReference type="PROSITE" id="PS50937"/>
    </source>
</evidence>
<dbReference type="InterPro" id="IPR009061">
    <property type="entry name" value="DNA-bd_dom_put_sf"/>
</dbReference>
<dbReference type="SMART" id="SM00422">
    <property type="entry name" value="HTH_MERR"/>
    <property type="match status" value="1"/>
</dbReference>
<dbReference type="PANTHER" id="PTHR30204:SF0">
    <property type="entry name" value="REDOX-SENSITIVE TRANSCRIPTIONAL ACTIVATOR SOXR"/>
    <property type="match status" value="1"/>
</dbReference>
<dbReference type="PANTHER" id="PTHR30204">
    <property type="entry name" value="REDOX-CYCLING DRUG-SENSING TRANSCRIPTIONAL ACTIVATOR SOXR"/>
    <property type="match status" value="1"/>
</dbReference>
<proteinExistence type="predicted"/>
<dbReference type="CDD" id="cd01110">
    <property type="entry name" value="HTH_SoxR"/>
    <property type="match status" value="1"/>
</dbReference>
<evidence type="ECO:0000256" key="3">
    <source>
        <dbReference type="ARBA" id="ARBA00023004"/>
    </source>
</evidence>
<keyword evidence="7" id="KW-0804">Transcription</keyword>
<dbReference type="Pfam" id="PF00376">
    <property type="entry name" value="MerR"/>
    <property type="match status" value="1"/>
</dbReference>
<keyword evidence="3" id="KW-0408">Iron</keyword>
<dbReference type="PRINTS" id="PR00040">
    <property type="entry name" value="HTHMERR"/>
</dbReference>
<keyword evidence="4" id="KW-0411">Iron-sulfur</keyword>
<evidence type="ECO:0000256" key="5">
    <source>
        <dbReference type="ARBA" id="ARBA00023015"/>
    </source>
</evidence>
<keyword evidence="2" id="KW-0479">Metal-binding</keyword>
<dbReference type="InterPro" id="IPR000551">
    <property type="entry name" value="MerR-type_HTH_dom"/>
</dbReference>
<comment type="caution">
    <text evidence="9">The sequence shown here is derived from an EMBL/GenBank/DDBJ whole genome shotgun (WGS) entry which is preliminary data.</text>
</comment>
<feature type="domain" description="HTH merR-type" evidence="8">
    <location>
        <begin position="12"/>
        <end position="80"/>
    </location>
</feature>
<name>A0ABS8Q035_9BURK</name>
<keyword evidence="10" id="KW-1185">Reference proteome</keyword>
<evidence type="ECO:0000256" key="2">
    <source>
        <dbReference type="ARBA" id="ARBA00022723"/>
    </source>
</evidence>
<dbReference type="Proteomes" id="UP001179361">
    <property type="component" value="Unassembled WGS sequence"/>
</dbReference>
<protein>
    <submittedName>
        <fullName evidence="9">Redox-sensitive transcriptional activator SoxR</fullName>
    </submittedName>
</protein>
<sequence length="150" mass="16282">MAKIDPADLARPLTVGELAQRSGVAVSALHFYESKGLIRSVRSSGGQRRYGRDVLRRVAVIKVAQRIGISLASISAALAALPDERTPTAADWARMSRLWRAELDERITQLTRLRDQLDGCIGCGCLSIKACKLRNPLDELADQGSGAQLL</sequence>
<dbReference type="NCBIfam" id="TIGR01950">
    <property type="entry name" value="SoxR"/>
    <property type="match status" value="1"/>
</dbReference>